<accession>I2Q2Q0</accession>
<dbReference type="OrthoDB" id="9759220at2"/>
<dbReference type="AlphaFoldDB" id="I2Q2Q0"/>
<protein>
    <submittedName>
        <fullName evidence="1">Uncharacterized protein</fullName>
    </submittedName>
</protein>
<name>I2Q2Q0_9BACT</name>
<proteinExistence type="predicted"/>
<organism evidence="1">
    <name type="scientific">Desulfovibrio sp. U5L</name>
    <dbReference type="NCBI Taxonomy" id="596152"/>
    <lineage>
        <taxon>Bacteria</taxon>
        <taxon>Pseudomonadati</taxon>
        <taxon>Thermodesulfobacteriota</taxon>
        <taxon>Desulfovibrionia</taxon>
        <taxon>Desulfovibrionales</taxon>
        <taxon>Desulfovibrionaceae</taxon>
        <taxon>Desulfovibrio</taxon>
    </lineage>
</organism>
<reference evidence="1" key="1">
    <citation type="submission" date="2011-11" db="EMBL/GenBank/DDBJ databases">
        <title>Improved High-Quality Draft sequence of Desulfovibrio sp. U5L.</title>
        <authorList>
            <consortium name="US DOE Joint Genome Institute"/>
            <person name="Lucas S."/>
            <person name="Han J."/>
            <person name="Lapidus A."/>
            <person name="Cheng J.-F."/>
            <person name="Goodwin L."/>
            <person name="Pitluck S."/>
            <person name="Peters L."/>
            <person name="Ovchinnikova G."/>
            <person name="Held B."/>
            <person name="Detter J.C."/>
            <person name="Han C."/>
            <person name="Tapia R."/>
            <person name="Land M."/>
            <person name="Hauser L."/>
            <person name="Kyrpides N."/>
            <person name="Ivanova N."/>
            <person name="Pagani I."/>
            <person name="Gabster J."/>
            <person name="Walker C."/>
            <person name="Stolyar S."/>
            <person name="Stahl D."/>
            <person name="Arkin A."/>
            <person name="Dehal P."/>
            <person name="Hazen T."/>
            <person name="Woyke T."/>
        </authorList>
    </citation>
    <scope>NUCLEOTIDE SEQUENCE [LARGE SCALE GENOMIC DNA]</scope>
    <source>
        <strain evidence="1">U5L</strain>
    </source>
</reference>
<dbReference type="HOGENOM" id="CLU_2698698_0_0_7"/>
<evidence type="ECO:0000313" key="1">
    <source>
        <dbReference type="EMBL" id="EIG54056.1"/>
    </source>
</evidence>
<dbReference type="STRING" id="596152.DesU5LDRAFT_2392"/>
<gene>
    <name evidence="1" type="ORF">DesU5LDRAFT_2392</name>
</gene>
<dbReference type="EMBL" id="JH600068">
    <property type="protein sequence ID" value="EIG54056.1"/>
    <property type="molecule type" value="Genomic_DNA"/>
</dbReference>
<sequence length="73" mass="8220">MEQTMKNCIIIETGYADGPYNIATPTPDKDGFDRSVLVRGEKNYMTKADALRAAHNVGYTHESGKRIPARYRD</sequence>